<proteinExistence type="predicted"/>
<dbReference type="RefSeq" id="WP_308484119.1">
    <property type="nucleotide sequence ID" value="NZ_OY726398.1"/>
</dbReference>
<name>A0ABN9NNY7_9MYCO</name>
<dbReference type="PANTHER" id="PTHR43630:SF2">
    <property type="entry name" value="GLYCOSYLTRANSFERASE"/>
    <property type="match status" value="1"/>
</dbReference>
<keyword evidence="2" id="KW-0808">Transferase</keyword>
<keyword evidence="2" id="KW-0328">Glycosyltransferase</keyword>
<dbReference type="EC" id="2.4.-.-" evidence="2"/>
<reference evidence="2 3" key="1">
    <citation type="submission" date="2023-08" db="EMBL/GenBank/DDBJ databases">
        <authorList>
            <person name="Folkvardsen B D."/>
            <person name="Norman A."/>
        </authorList>
    </citation>
    <scope>NUCLEOTIDE SEQUENCE [LARGE SCALE GENOMIC DNA]</scope>
    <source>
        <strain evidence="2 3">Mu0102</strain>
    </source>
</reference>
<dbReference type="Gene3D" id="1.25.40.10">
    <property type="entry name" value="Tetratricopeptide repeat domain"/>
    <property type="match status" value="1"/>
</dbReference>
<dbReference type="EMBL" id="OY726398">
    <property type="protein sequence ID" value="CAJ1508198.1"/>
    <property type="molecule type" value="Genomic_DNA"/>
</dbReference>
<keyword evidence="3" id="KW-1185">Reference proteome</keyword>
<dbReference type="SUPFAM" id="SSF53448">
    <property type="entry name" value="Nucleotide-diphospho-sugar transferases"/>
    <property type="match status" value="1"/>
</dbReference>
<dbReference type="SUPFAM" id="SSF48452">
    <property type="entry name" value="TPR-like"/>
    <property type="match status" value="1"/>
</dbReference>
<dbReference type="Pfam" id="PF00535">
    <property type="entry name" value="Glycos_transf_2"/>
    <property type="match status" value="1"/>
</dbReference>
<evidence type="ECO:0000313" key="2">
    <source>
        <dbReference type="EMBL" id="CAJ1508198.1"/>
    </source>
</evidence>
<dbReference type="InterPro" id="IPR029044">
    <property type="entry name" value="Nucleotide-diphossugar_trans"/>
</dbReference>
<dbReference type="PANTHER" id="PTHR43630">
    <property type="entry name" value="POLY-BETA-1,6-N-ACETYL-D-GLUCOSAMINE SYNTHASE"/>
    <property type="match status" value="1"/>
</dbReference>
<dbReference type="Gene3D" id="3.90.550.10">
    <property type="entry name" value="Spore Coat Polysaccharide Biosynthesis Protein SpsA, Chain A"/>
    <property type="match status" value="1"/>
</dbReference>
<evidence type="ECO:0000259" key="1">
    <source>
        <dbReference type="Pfam" id="PF00535"/>
    </source>
</evidence>
<organism evidence="2 3">
    <name type="scientific">[Mycobacterium] holstebronense</name>
    <dbReference type="NCBI Taxonomy" id="3064288"/>
    <lineage>
        <taxon>Bacteria</taxon>
        <taxon>Bacillati</taxon>
        <taxon>Actinomycetota</taxon>
        <taxon>Actinomycetes</taxon>
        <taxon>Mycobacteriales</taxon>
        <taxon>Mycobacteriaceae</taxon>
        <taxon>Mycolicibacterium</taxon>
    </lineage>
</organism>
<dbReference type="Proteomes" id="UP001190464">
    <property type="component" value="Chromosome"/>
</dbReference>
<dbReference type="InterPro" id="IPR001173">
    <property type="entry name" value="Glyco_trans_2-like"/>
</dbReference>
<gene>
    <name evidence="2" type="ORF">MU0102_003326</name>
</gene>
<sequence length="555" mass="61639">MSDPANTRSAICLNMIVRDEAHIIAEVLDATAPYISSWVIVDTGSQDGTQQLIRDHMAALGIPGELYERPWRNFGHNRTEALTLAQGHGDYIWVIDADDTIHGTPDFTGLDADIYDMRILENGVTGWRPQVFRDGLPARYIGVVHEHVVCDEDHLNTRLEGDYAIESRRLGARNLDPLKYARDRDLLLAAVERDSEDARSVFYLAQTYFDLDDFAAARTWYERRTEMGGFDEEVYYALHRKAGAMEVLGEPWPEVQAAYLRAWEFRPSRAEPLYCIAFAYRSAGRYELGYLFAKLATEIPIPDDQLFVDAGVYNLRAIDERAVCASQLGKHDEAFALCRGLLTGADVPDEERQRIASNRDFSVPAMLDAASPYPEALAHSLIAGPSDAEVTVSLRTGLDRASTEQTLNSFLNCCLDVTHIGRFLAIDTGLSAQDRALLTERYPFLEFADPGTAIGGRYELRLDTGWRFFAPDNLITRLTGVLQAEPQVFAVGINFTDAVKLTGSCAAEDAVRRTPDAGRYLLTETAATGPAMFDTARLGRVDGTATLDEVLCVLE</sequence>
<accession>A0ABN9NNY7</accession>
<dbReference type="InterPro" id="IPR011990">
    <property type="entry name" value="TPR-like_helical_dom_sf"/>
</dbReference>
<evidence type="ECO:0000313" key="3">
    <source>
        <dbReference type="Proteomes" id="UP001190464"/>
    </source>
</evidence>
<feature type="domain" description="Glycosyltransferase 2-like" evidence="1">
    <location>
        <begin position="23"/>
        <end position="102"/>
    </location>
</feature>
<dbReference type="GO" id="GO:0016757">
    <property type="term" value="F:glycosyltransferase activity"/>
    <property type="evidence" value="ECO:0007669"/>
    <property type="project" value="UniProtKB-KW"/>
</dbReference>
<protein>
    <submittedName>
        <fullName evidence="2">Glycosyltransferase</fullName>
        <ecNumber evidence="2">2.4.-.-</ecNumber>
    </submittedName>
</protein>